<organism evidence="1">
    <name type="scientific">Pectobacterium versatile</name>
    <dbReference type="NCBI Taxonomy" id="2488639"/>
    <lineage>
        <taxon>Bacteria</taxon>
        <taxon>Pseudomonadati</taxon>
        <taxon>Pseudomonadota</taxon>
        <taxon>Gammaproteobacteria</taxon>
        <taxon>Enterobacterales</taxon>
        <taxon>Pectobacteriaceae</taxon>
        <taxon>Pectobacterium</taxon>
    </lineage>
</organism>
<dbReference type="AlphaFoldDB" id="A0A855MFV8"/>
<sequence>MPANQKHEMESHCDKKRNEVLFIAITLRGFFYQEKRQSGMGRTLWHPMAPAE</sequence>
<name>A0A855MFV8_9GAMM</name>
<accession>A0A855MFV8</accession>
<evidence type="ECO:0000313" key="1">
    <source>
        <dbReference type="EMBL" id="POY49449.1"/>
    </source>
</evidence>
<protein>
    <submittedName>
        <fullName evidence="1">Uncharacterized protein</fullName>
    </submittedName>
</protein>
<comment type="caution">
    <text evidence="1">The sequence shown here is derived from an EMBL/GenBank/DDBJ whole genome shotgun (WGS) entry which is preliminary data.</text>
</comment>
<dbReference type="EMBL" id="PDVW01000015">
    <property type="protein sequence ID" value="POY49449.1"/>
    <property type="molecule type" value="Genomic_DNA"/>
</dbReference>
<reference evidence="1" key="1">
    <citation type="submission" date="2017-12" db="EMBL/GenBank/DDBJ databases">
        <title>First report on the novel genomospecies/subspecies of Pectobacterium carotovorum in Russia.</title>
        <authorList>
            <person name="Shirshikov F.V."/>
            <person name="Miroshnikov K."/>
            <person name="Toshakov S.V."/>
            <person name="Kabanova A.P."/>
            <person name="Barannik A.P."/>
            <person name="Shneider M."/>
            <person name="Ignatov A.N."/>
            <person name="Miroshnikov K.A."/>
        </authorList>
    </citation>
    <scope>NUCLEOTIDE SEQUENCE [LARGE SCALE GENOMIC DNA]</scope>
    <source>
        <strain evidence="1">F131</strain>
    </source>
</reference>
<proteinExistence type="predicted"/>
<gene>
    <name evidence="1" type="ORF">F131LOC_02751</name>
</gene>